<keyword evidence="7" id="KW-1133">Transmembrane helix</keyword>
<sequence>MSTDKLVNGDLTLAGPGFMYRKPRVRPAGLQAAFAVAVVLGVSALVGVLLLQNWQLKQMLSAYNERNDQMLDRIASLEVLTKDKSWEGNSRVEKAESADGFVSLEAQSDPGMHRRAKRAANSLTLPFGKITNFAKQVAVREPQGCLVETGVTDLRVLPELLAYPVRLDRPDRLDLTGRLDRPDRLDLTGRLDRPDRLDLTGRLDRPDRLDLTGRLDRPDRLDLTGRLDRPDRLDLTGRLDRPDRLDLTGRLDRPDRLDLTGRLDRPDRLDLTGRLDRPDRLDLTGPVAAVTTLTTHCNDVYKEGHNTSGVYTIQPNASSEPFQVYCEMENGFGWTVIQKRYNGSVDFARDWETYKNGFGALVGEFWLGNDKIYQISNAQIYLLRIELENWSSESRYAEYDGFYIEDEAAKYLLHVGTYSGTAGDGGLGLSYHNGRKFSTHDQDNDVWSDNCATVHGGGGWWYRICDTVNLNQPYKHGGGGTHYDGMQWWAWTAHRFSIKSSVMKIRPAP</sequence>
<feature type="domain" description="Fibrinogen C-terminal" evidence="8">
    <location>
        <begin position="288"/>
        <end position="509"/>
    </location>
</feature>
<evidence type="ECO:0000256" key="2">
    <source>
        <dbReference type="ARBA" id="ARBA00022525"/>
    </source>
</evidence>
<evidence type="ECO:0000256" key="3">
    <source>
        <dbReference type="ARBA" id="ARBA00022729"/>
    </source>
</evidence>
<dbReference type="SUPFAM" id="SSF56496">
    <property type="entry name" value="Fibrinogen C-terminal domain-like"/>
    <property type="match status" value="1"/>
</dbReference>
<comment type="subcellular location">
    <subcellularLocation>
        <location evidence="1">Secreted</location>
    </subcellularLocation>
</comment>
<dbReference type="PANTHER" id="PTHR47221:SF6">
    <property type="entry name" value="FIBRINOGEN ALPHA CHAIN"/>
    <property type="match status" value="1"/>
</dbReference>
<dbReference type="InterPro" id="IPR036056">
    <property type="entry name" value="Fibrinogen-like_C"/>
</dbReference>
<dbReference type="InterPro" id="IPR014716">
    <property type="entry name" value="Fibrinogen_a/b/g_C_1"/>
</dbReference>
<keyword evidence="6" id="KW-0325">Glycoprotein</keyword>
<evidence type="ECO:0000256" key="5">
    <source>
        <dbReference type="ARBA" id="ARBA00023157"/>
    </source>
</evidence>
<keyword evidence="5" id="KW-1015">Disulfide bond</keyword>
<dbReference type="OrthoDB" id="7735550at2759"/>
<dbReference type="CDD" id="cd00087">
    <property type="entry name" value="FReD"/>
    <property type="match status" value="1"/>
</dbReference>
<dbReference type="PANTHER" id="PTHR47221">
    <property type="entry name" value="FIBRINOGEN ALPHA CHAIN"/>
    <property type="match status" value="1"/>
</dbReference>
<keyword evidence="10" id="KW-1185">Reference proteome</keyword>
<evidence type="ECO:0000313" key="10">
    <source>
        <dbReference type="Proteomes" id="UP000838412"/>
    </source>
</evidence>
<evidence type="ECO:0000256" key="7">
    <source>
        <dbReference type="SAM" id="Phobius"/>
    </source>
</evidence>
<dbReference type="InterPro" id="IPR037579">
    <property type="entry name" value="FIB_ANG-like"/>
</dbReference>
<organism evidence="9 10">
    <name type="scientific">Branchiostoma lanceolatum</name>
    <name type="common">Common lancelet</name>
    <name type="synonym">Amphioxus lanceolatum</name>
    <dbReference type="NCBI Taxonomy" id="7740"/>
    <lineage>
        <taxon>Eukaryota</taxon>
        <taxon>Metazoa</taxon>
        <taxon>Chordata</taxon>
        <taxon>Cephalochordata</taxon>
        <taxon>Leptocardii</taxon>
        <taxon>Amphioxiformes</taxon>
        <taxon>Branchiostomatidae</taxon>
        <taxon>Branchiostoma</taxon>
    </lineage>
</organism>
<dbReference type="AlphaFoldDB" id="A0A8J9YQU6"/>
<keyword evidence="7" id="KW-0812">Transmembrane</keyword>
<evidence type="ECO:0000313" key="9">
    <source>
        <dbReference type="EMBL" id="CAH1239010.1"/>
    </source>
</evidence>
<gene>
    <name evidence="9" type="primary">ANGPTL1</name>
    <name evidence="9" type="ORF">BLAG_LOCUS3402</name>
</gene>
<dbReference type="PROSITE" id="PS51406">
    <property type="entry name" value="FIBRINOGEN_C_2"/>
    <property type="match status" value="1"/>
</dbReference>
<dbReference type="Pfam" id="PF00147">
    <property type="entry name" value="Fibrinogen_C"/>
    <property type="match status" value="1"/>
</dbReference>
<dbReference type="EMBL" id="OV696695">
    <property type="protein sequence ID" value="CAH1239010.1"/>
    <property type="molecule type" value="Genomic_DNA"/>
</dbReference>
<feature type="transmembrane region" description="Helical" evidence="7">
    <location>
        <begin position="28"/>
        <end position="51"/>
    </location>
</feature>
<keyword evidence="4" id="KW-0175">Coiled coil</keyword>
<evidence type="ECO:0000256" key="1">
    <source>
        <dbReference type="ARBA" id="ARBA00004613"/>
    </source>
</evidence>
<keyword evidence="7" id="KW-0472">Membrane</keyword>
<dbReference type="GO" id="GO:0005576">
    <property type="term" value="C:extracellular region"/>
    <property type="evidence" value="ECO:0007669"/>
    <property type="project" value="UniProtKB-SubCell"/>
</dbReference>
<dbReference type="Proteomes" id="UP000838412">
    <property type="component" value="Chromosome 10"/>
</dbReference>
<evidence type="ECO:0000256" key="4">
    <source>
        <dbReference type="ARBA" id="ARBA00023054"/>
    </source>
</evidence>
<dbReference type="Gene3D" id="3.90.215.10">
    <property type="entry name" value="Gamma Fibrinogen, chain A, domain 1"/>
    <property type="match status" value="1"/>
</dbReference>
<dbReference type="FunFam" id="3.90.215.10:FF:000001">
    <property type="entry name" value="Tenascin isoform 1"/>
    <property type="match status" value="1"/>
</dbReference>
<dbReference type="NCBIfam" id="NF040941">
    <property type="entry name" value="GGGWT_bact"/>
    <property type="match status" value="1"/>
</dbReference>
<protein>
    <submittedName>
        <fullName evidence="9">ANGPTL1 protein</fullName>
    </submittedName>
</protein>
<reference evidence="9" key="1">
    <citation type="submission" date="2022-01" db="EMBL/GenBank/DDBJ databases">
        <authorList>
            <person name="Braso-Vives M."/>
        </authorList>
    </citation>
    <scope>NUCLEOTIDE SEQUENCE</scope>
</reference>
<keyword evidence="2" id="KW-0964">Secreted</keyword>
<evidence type="ECO:0000259" key="8">
    <source>
        <dbReference type="PROSITE" id="PS51406"/>
    </source>
</evidence>
<keyword evidence="3" id="KW-0732">Signal</keyword>
<dbReference type="InterPro" id="IPR002181">
    <property type="entry name" value="Fibrinogen_a/b/g_C_dom"/>
</dbReference>
<evidence type="ECO:0000256" key="6">
    <source>
        <dbReference type="ARBA" id="ARBA00023180"/>
    </source>
</evidence>
<accession>A0A8J9YQU6</accession>
<dbReference type="SMART" id="SM00186">
    <property type="entry name" value="FBG"/>
    <property type="match status" value="1"/>
</dbReference>
<name>A0A8J9YQU6_BRALA</name>
<proteinExistence type="predicted"/>